<evidence type="ECO:0000313" key="3">
    <source>
        <dbReference type="Proteomes" id="UP000271031"/>
    </source>
</evidence>
<dbReference type="Gene3D" id="1.20.1600.10">
    <property type="entry name" value="Outer membrane efflux proteins (OEP)"/>
    <property type="match status" value="2"/>
</dbReference>
<dbReference type="SUPFAM" id="SSF56954">
    <property type="entry name" value="Outer membrane efflux proteins (OEP)"/>
    <property type="match status" value="1"/>
</dbReference>
<accession>A0A3M8D9N1</accession>
<keyword evidence="3" id="KW-1185">Reference proteome</keyword>
<dbReference type="AlphaFoldDB" id="A0A3M8D9N1"/>
<dbReference type="GO" id="GO:0015562">
    <property type="term" value="F:efflux transmembrane transporter activity"/>
    <property type="evidence" value="ECO:0007669"/>
    <property type="project" value="InterPro"/>
</dbReference>
<keyword evidence="1" id="KW-0732">Signal</keyword>
<evidence type="ECO:0008006" key="4">
    <source>
        <dbReference type="Google" id="ProtNLM"/>
    </source>
</evidence>
<proteinExistence type="predicted"/>
<dbReference type="RefSeq" id="WP_122919691.1">
    <property type="nucleotide sequence ID" value="NZ_RHHQ01000016.1"/>
</dbReference>
<dbReference type="Proteomes" id="UP000271031">
    <property type="component" value="Unassembled WGS sequence"/>
</dbReference>
<sequence length="374" mass="42870">MTFRVKCSLIVSFISLVSFSFSWALPSIAAETTQQLKITENTEILTIEKAIKLVKAADTEMAKAHIDAENDNLNLRIVKMQLRGIRADSIDSLELAQYKYITEAQSEMNARISNLYKESVEGILRGKAILSYYDLLNAHYEQEWKRHRYQRVDELVQIANGCAKSSKCVNANKEDVRQVESTAAIAKVEWFVAQSKWEETRIQQNEILGVDAQKEWLFPTEDEEATEDPPITFEDAIASLKTDSYVVAQKKGDIQIAQLRVDLINKYSALSTIYGKIATNNLEKAKIELEKSKKADVYAVYTMYQKYRDGYKVMQTCKHAVKLANDNYNKRISQFKQGTISIFEVLQLEQELANMENHYLAAKNDFNHIRANFQ</sequence>
<evidence type="ECO:0000313" key="2">
    <source>
        <dbReference type="EMBL" id="RNB84850.1"/>
    </source>
</evidence>
<gene>
    <name evidence="2" type="ORF">EDM56_20000</name>
</gene>
<organism evidence="2 3">
    <name type="scientific">Brevibacillus fluminis</name>
    <dbReference type="NCBI Taxonomy" id="511487"/>
    <lineage>
        <taxon>Bacteria</taxon>
        <taxon>Bacillati</taxon>
        <taxon>Bacillota</taxon>
        <taxon>Bacilli</taxon>
        <taxon>Bacillales</taxon>
        <taxon>Paenibacillaceae</taxon>
        <taxon>Brevibacillus</taxon>
    </lineage>
</organism>
<feature type="signal peptide" evidence="1">
    <location>
        <begin position="1"/>
        <end position="29"/>
    </location>
</feature>
<dbReference type="EMBL" id="RHHQ01000016">
    <property type="protein sequence ID" value="RNB84850.1"/>
    <property type="molecule type" value="Genomic_DNA"/>
</dbReference>
<comment type="caution">
    <text evidence="2">The sequence shown here is derived from an EMBL/GenBank/DDBJ whole genome shotgun (WGS) entry which is preliminary data.</text>
</comment>
<name>A0A3M8D9N1_9BACL</name>
<dbReference type="OrthoDB" id="2475361at2"/>
<reference evidence="2 3" key="1">
    <citation type="submission" date="2018-10" db="EMBL/GenBank/DDBJ databases">
        <title>Phylogenomics of Brevibacillus.</title>
        <authorList>
            <person name="Dunlap C."/>
        </authorList>
    </citation>
    <scope>NUCLEOTIDE SEQUENCE [LARGE SCALE GENOMIC DNA]</scope>
    <source>
        <strain evidence="2 3">JCM 15716</strain>
    </source>
</reference>
<protein>
    <recommendedName>
        <fullName evidence="4">TolC family protein</fullName>
    </recommendedName>
</protein>
<evidence type="ECO:0000256" key="1">
    <source>
        <dbReference type="SAM" id="SignalP"/>
    </source>
</evidence>
<feature type="chain" id="PRO_5018328632" description="TolC family protein" evidence="1">
    <location>
        <begin position="30"/>
        <end position="374"/>
    </location>
</feature>